<feature type="compositionally biased region" description="Basic and acidic residues" evidence="1">
    <location>
        <begin position="236"/>
        <end position="248"/>
    </location>
</feature>
<organism evidence="3 4">
    <name type="scientific">Thalassovita gelatinovora</name>
    <name type="common">Thalassobius gelatinovorus</name>
    <dbReference type="NCBI Taxonomy" id="53501"/>
    <lineage>
        <taxon>Bacteria</taxon>
        <taxon>Pseudomonadati</taxon>
        <taxon>Pseudomonadota</taxon>
        <taxon>Alphaproteobacteria</taxon>
        <taxon>Rhodobacterales</taxon>
        <taxon>Roseobacteraceae</taxon>
        <taxon>Thalassovita</taxon>
    </lineage>
</organism>
<dbReference type="STRING" id="53501.SAMN04488043_11052"/>
<feature type="signal peptide" evidence="2">
    <location>
        <begin position="1"/>
        <end position="27"/>
    </location>
</feature>
<proteinExistence type="predicted"/>
<feature type="chain" id="PRO_5006062867" evidence="2">
    <location>
        <begin position="28"/>
        <end position="276"/>
    </location>
</feature>
<name>A0A0P1FVY9_THAGE</name>
<gene>
    <name evidence="3" type="ORF">TG4357_01764</name>
</gene>
<dbReference type="EMBL" id="CYSA01000016">
    <property type="protein sequence ID" value="CUH65259.1"/>
    <property type="molecule type" value="Genomic_DNA"/>
</dbReference>
<evidence type="ECO:0000256" key="1">
    <source>
        <dbReference type="SAM" id="MobiDB-lite"/>
    </source>
</evidence>
<accession>A0A0P1FVY9</accession>
<reference evidence="3 4" key="1">
    <citation type="submission" date="2015-09" db="EMBL/GenBank/DDBJ databases">
        <authorList>
            <consortium name="Swine Surveillance"/>
        </authorList>
    </citation>
    <scope>NUCLEOTIDE SEQUENCE [LARGE SCALE GENOMIC DNA]</scope>
    <source>
        <strain evidence="3 4">CECT 4357</strain>
    </source>
</reference>
<evidence type="ECO:0000256" key="2">
    <source>
        <dbReference type="SAM" id="SignalP"/>
    </source>
</evidence>
<keyword evidence="2" id="KW-0732">Signal</keyword>
<keyword evidence="4" id="KW-1185">Reference proteome</keyword>
<feature type="region of interest" description="Disordered" evidence="1">
    <location>
        <begin position="218"/>
        <end position="276"/>
    </location>
</feature>
<protein>
    <submittedName>
        <fullName evidence="3">Uncharacterized protein</fullName>
    </submittedName>
</protein>
<evidence type="ECO:0000313" key="3">
    <source>
        <dbReference type="EMBL" id="CUH65259.1"/>
    </source>
</evidence>
<dbReference type="Proteomes" id="UP000051587">
    <property type="component" value="Unassembled WGS sequence"/>
</dbReference>
<evidence type="ECO:0000313" key="4">
    <source>
        <dbReference type="Proteomes" id="UP000051587"/>
    </source>
</evidence>
<dbReference type="PROSITE" id="PS51257">
    <property type="entry name" value="PROKAR_LIPOPROTEIN"/>
    <property type="match status" value="1"/>
</dbReference>
<sequence length="276" mass="29361">MRNGTGKSVLRIVWAWALLGLLSGCLAPGPQDDAGAAVKTGLHRAELAGGDVVIVPPQGYCIQQETLHSRATGGFALLASCETITGYVSGYDVDPMVLTITAVPRRSEAAEPDVEEIAAALGDRKVLRRLHGDGLTIVQVMATESLTTEDDPRHWRAMMVLNGKMVGLALYGPKGSAMSGEKGLTMLSWQAERLREESPLMVRGGGPVPEAMLRPHVRPGTGIEPGVGAADASAEPIERPKPEPENDTAKGGGVKKLIAGLFQRRRTDKTMPEQQE</sequence>
<dbReference type="AlphaFoldDB" id="A0A0P1FVY9"/>